<comment type="caution">
    <text evidence="2">The sequence shown here is derived from an EMBL/GenBank/DDBJ whole genome shotgun (WGS) entry which is preliminary data.</text>
</comment>
<dbReference type="AlphaFoldDB" id="A0A1X2G893"/>
<keyword evidence="1" id="KW-0812">Transmembrane</keyword>
<gene>
    <name evidence="2" type="ORF">DM01DRAFT_1141325</name>
</gene>
<feature type="transmembrane region" description="Helical" evidence="1">
    <location>
        <begin position="49"/>
        <end position="67"/>
    </location>
</feature>
<sequence>MGHGCGQGDDPVVSSWHRKVTAVDLQGDVIWVFLHAGCLFQDSCWHRRLIAVGFLLLALFAFYFLGLENKGDEVNFFRFVPSFSRITFWRSYRMDRSLASSS</sequence>
<accession>A0A1X2G893</accession>
<evidence type="ECO:0000313" key="2">
    <source>
        <dbReference type="EMBL" id="ORX47520.1"/>
    </source>
</evidence>
<keyword evidence="1" id="KW-0472">Membrane</keyword>
<name>A0A1X2G893_9FUNG</name>
<protein>
    <submittedName>
        <fullName evidence="2">Uncharacterized protein</fullName>
    </submittedName>
</protein>
<keyword evidence="1" id="KW-1133">Transmembrane helix</keyword>
<keyword evidence="3" id="KW-1185">Reference proteome</keyword>
<organism evidence="2 3">
    <name type="scientific">Hesseltinella vesiculosa</name>
    <dbReference type="NCBI Taxonomy" id="101127"/>
    <lineage>
        <taxon>Eukaryota</taxon>
        <taxon>Fungi</taxon>
        <taxon>Fungi incertae sedis</taxon>
        <taxon>Mucoromycota</taxon>
        <taxon>Mucoromycotina</taxon>
        <taxon>Mucoromycetes</taxon>
        <taxon>Mucorales</taxon>
        <taxon>Cunninghamellaceae</taxon>
        <taxon>Hesseltinella</taxon>
    </lineage>
</organism>
<reference evidence="2 3" key="1">
    <citation type="submission" date="2016-07" db="EMBL/GenBank/DDBJ databases">
        <title>Pervasive Adenine N6-methylation of Active Genes in Fungi.</title>
        <authorList>
            <consortium name="DOE Joint Genome Institute"/>
            <person name="Mondo S.J."/>
            <person name="Dannebaum R.O."/>
            <person name="Kuo R.C."/>
            <person name="Labutti K."/>
            <person name="Haridas S."/>
            <person name="Kuo A."/>
            <person name="Salamov A."/>
            <person name="Ahrendt S.R."/>
            <person name="Lipzen A."/>
            <person name="Sullivan W."/>
            <person name="Andreopoulos W.B."/>
            <person name="Clum A."/>
            <person name="Lindquist E."/>
            <person name="Daum C."/>
            <person name="Ramamoorthy G.K."/>
            <person name="Gryganskyi A."/>
            <person name="Culley D."/>
            <person name="Magnuson J.K."/>
            <person name="James T.Y."/>
            <person name="O'Malley M.A."/>
            <person name="Stajich J.E."/>
            <person name="Spatafora J.W."/>
            <person name="Visel A."/>
            <person name="Grigoriev I.V."/>
        </authorList>
    </citation>
    <scope>NUCLEOTIDE SEQUENCE [LARGE SCALE GENOMIC DNA]</scope>
    <source>
        <strain evidence="2 3">NRRL 3301</strain>
    </source>
</reference>
<proteinExistence type="predicted"/>
<dbReference type="Proteomes" id="UP000242146">
    <property type="component" value="Unassembled WGS sequence"/>
</dbReference>
<evidence type="ECO:0000313" key="3">
    <source>
        <dbReference type="Proteomes" id="UP000242146"/>
    </source>
</evidence>
<evidence type="ECO:0000256" key="1">
    <source>
        <dbReference type="SAM" id="Phobius"/>
    </source>
</evidence>
<dbReference type="EMBL" id="MCGT01000033">
    <property type="protein sequence ID" value="ORX47520.1"/>
    <property type="molecule type" value="Genomic_DNA"/>
</dbReference>